<accession>A0A2R6XTA4</accession>
<name>A0A2R6XTA4_MARPO</name>
<dbReference type="Gramene" id="Mp7g12000.1">
    <property type="protein sequence ID" value="Mp7g12000.1.cds"/>
    <property type="gene ID" value="Mp7g12000"/>
</dbReference>
<proteinExistence type="predicted"/>
<evidence type="ECO:0000313" key="1">
    <source>
        <dbReference type="EMBL" id="PTQ49341.1"/>
    </source>
</evidence>
<sequence>MWSKLMSHFSGHMCPTFSLQTTYRASRRYQLAWRKTSFAAVYRLFTVFGVLEVYVRCPQGIWTSIITIPNIFHQRKSKDLLITNHKWRKSVEKTVSVPADLSSMLLEPLSDSSNFDWLEAELWPTHELDTVQDILTAFFGSSVSTLHPKIEGSDQMMMLTKRTDVQPADLVTKSN</sequence>
<dbReference type="AlphaFoldDB" id="A0A2R6XTA4"/>
<reference evidence="2" key="1">
    <citation type="journal article" date="2017" name="Cell">
        <title>Insights into land plant evolution garnered from the Marchantia polymorpha genome.</title>
        <authorList>
            <person name="Bowman J.L."/>
            <person name="Kohchi T."/>
            <person name="Yamato K.T."/>
            <person name="Jenkins J."/>
            <person name="Shu S."/>
            <person name="Ishizaki K."/>
            <person name="Yamaoka S."/>
            <person name="Nishihama R."/>
            <person name="Nakamura Y."/>
            <person name="Berger F."/>
            <person name="Adam C."/>
            <person name="Aki S.S."/>
            <person name="Althoff F."/>
            <person name="Araki T."/>
            <person name="Arteaga-Vazquez M.A."/>
            <person name="Balasubrmanian S."/>
            <person name="Barry K."/>
            <person name="Bauer D."/>
            <person name="Boehm C.R."/>
            <person name="Briginshaw L."/>
            <person name="Caballero-Perez J."/>
            <person name="Catarino B."/>
            <person name="Chen F."/>
            <person name="Chiyoda S."/>
            <person name="Chovatia M."/>
            <person name="Davies K.M."/>
            <person name="Delmans M."/>
            <person name="Demura T."/>
            <person name="Dierschke T."/>
            <person name="Dolan L."/>
            <person name="Dorantes-Acosta A.E."/>
            <person name="Eklund D.M."/>
            <person name="Florent S.N."/>
            <person name="Flores-Sandoval E."/>
            <person name="Fujiyama A."/>
            <person name="Fukuzawa H."/>
            <person name="Galik B."/>
            <person name="Grimanelli D."/>
            <person name="Grimwood J."/>
            <person name="Grossniklaus U."/>
            <person name="Hamada T."/>
            <person name="Haseloff J."/>
            <person name="Hetherington A.J."/>
            <person name="Higo A."/>
            <person name="Hirakawa Y."/>
            <person name="Hundley H.N."/>
            <person name="Ikeda Y."/>
            <person name="Inoue K."/>
            <person name="Inoue S.I."/>
            <person name="Ishida S."/>
            <person name="Jia Q."/>
            <person name="Kakita M."/>
            <person name="Kanazawa T."/>
            <person name="Kawai Y."/>
            <person name="Kawashima T."/>
            <person name="Kennedy M."/>
            <person name="Kinose K."/>
            <person name="Kinoshita T."/>
            <person name="Kohara Y."/>
            <person name="Koide E."/>
            <person name="Komatsu K."/>
            <person name="Kopischke S."/>
            <person name="Kubo M."/>
            <person name="Kyozuka J."/>
            <person name="Lagercrantz U."/>
            <person name="Lin S.S."/>
            <person name="Lindquist E."/>
            <person name="Lipzen A.M."/>
            <person name="Lu C.W."/>
            <person name="De Luna E."/>
            <person name="Martienssen R.A."/>
            <person name="Minamino N."/>
            <person name="Mizutani M."/>
            <person name="Mizutani M."/>
            <person name="Mochizuki N."/>
            <person name="Monte I."/>
            <person name="Mosher R."/>
            <person name="Nagasaki H."/>
            <person name="Nakagami H."/>
            <person name="Naramoto S."/>
            <person name="Nishitani K."/>
            <person name="Ohtani M."/>
            <person name="Okamoto T."/>
            <person name="Okumura M."/>
            <person name="Phillips J."/>
            <person name="Pollak B."/>
            <person name="Reinders A."/>
            <person name="Rovekamp M."/>
            <person name="Sano R."/>
            <person name="Sawa S."/>
            <person name="Schmid M.W."/>
            <person name="Shirakawa M."/>
            <person name="Solano R."/>
            <person name="Spunde A."/>
            <person name="Suetsugu N."/>
            <person name="Sugano S."/>
            <person name="Sugiyama A."/>
            <person name="Sun R."/>
            <person name="Suzuki Y."/>
            <person name="Takenaka M."/>
            <person name="Takezawa D."/>
            <person name="Tomogane H."/>
            <person name="Tsuzuki M."/>
            <person name="Ueda T."/>
            <person name="Umeda M."/>
            <person name="Ward J.M."/>
            <person name="Watanabe Y."/>
            <person name="Yazaki K."/>
            <person name="Yokoyama R."/>
            <person name="Yoshitake Y."/>
            <person name="Yotsui I."/>
            <person name="Zachgo S."/>
            <person name="Schmutz J."/>
        </authorList>
    </citation>
    <scope>NUCLEOTIDE SEQUENCE [LARGE SCALE GENOMIC DNA]</scope>
    <source>
        <strain evidence="2">Tak-1</strain>
    </source>
</reference>
<dbReference type="Proteomes" id="UP000244005">
    <property type="component" value="Unassembled WGS sequence"/>
</dbReference>
<evidence type="ECO:0000313" key="2">
    <source>
        <dbReference type="Proteomes" id="UP000244005"/>
    </source>
</evidence>
<gene>
    <name evidence="1" type="ORF">MARPO_0003s0214</name>
</gene>
<dbReference type="EMBL" id="KZ772675">
    <property type="protein sequence ID" value="PTQ49341.1"/>
    <property type="molecule type" value="Genomic_DNA"/>
</dbReference>
<organism evidence="1 2">
    <name type="scientific">Marchantia polymorpha</name>
    <name type="common">Common liverwort</name>
    <name type="synonym">Marchantia aquatica</name>
    <dbReference type="NCBI Taxonomy" id="3197"/>
    <lineage>
        <taxon>Eukaryota</taxon>
        <taxon>Viridiplantae</taxon>
        <taxon>Streptophyta</taxon>
        <taxon>Embryophyta</taxon>
        <taxon>Marchantiophyta</taxon>
        <taxon>Marchantiopsida</taxon>
        <taxon>Marchantiidae</taxon>
        <taxon>Marchantiales</taxon>
        <taxon>Marchantiaceae</taxon>
        <taxon>Marchantia</taxon>
    </lineage>
</organism>
<keyword evidence="2" id="KW-1185">Reference proteome</keyword>
<protein>
    <submittedName>
        <fullName evidence="1">Uncharacterized protein</fullName>
    </submittedName>
</protein>